<keyword evidence="1" id="KW-0812">Transmembrane</keyword>
<comment type="caution">
    <text evidence="2">The sequence shown here is derived from an EMBL/GenBank/DDBJ whole genome shotgun (WGS) entry which is preliminary data.</text>
</comment>
<dbReference type="Pfam" id="PF07456">
    <property type="entry name" value="Hpre_diP_synt_I"/>
    <property type="match status" value="1"/>
</dbReference>
<evidence type="ECO:0000313" key="3">
    <source>
        <dbReference type="Proteomes" id="UP000647491"/>
    </source>
</evidence>
<feature type="transmembrane region" description="Helical" evidence="1">
    <location>
        <begin position="125"/>
        <end position="144"/>
    </location>
</feature>
<evidence type="ECO:0000313" key="2">
    <source>
        <dbReference type="EMBL" id="MBC8599816.1"/>
    </source>
</evidence>
<keyword evidence="3" id="KW-1185">Reference proteome</keyword>
<feature type="transmembrane region" description="Helical" evidence="1">
    <location>
        <begin position="150"/>
        <end position="175"/>
    </location>
</feature>
<dbReference type="InterPro" id="IPR010898">
    <property type="entry name" value="Hpre_diP_synth_I"/>
</dbReference>
<dbReference type="Gene3D" id="1.10.1760.20">
    <property type="match status" value="1"/>
</dbReference>
<feature type="transmembrane region" description="Helical" evidence="1">
    <location>
        <begin position="96"/>
        <end position="113"/>
    </location>
</feature>
<accession>A0ABR7NW43</accession>
<dbReference type="PIRSF" id="PIRSF027391">
    <property type="entry name" value="Hpre_diP_synt_I"/>
    <property type="match status" value="1"/>
</dbReference>
<keyword evidence="1" id="KW-0472">Membrane</keyword>
<protein>
    <submittedName>
        <fullName evidence="2">Gx transporter family protein</fullName>
    </submittedName>
</protein>
<feature type="transmembrane region" description="Helical" evidence="1">
    <location>
        <begin position="57"/>
        <end position="84"/>
    </location>
</feature>
<organism evidence="2 3">
    <name type="scientific">Enterocloster hominis</name>
    <name type="common">ex Liu et al. 2021</name>
    <dbReference type="NCBI Taxonomy" id="2763663"/>
    <lineage>
        <taxon>Bacteria</taxon>
        <taxon>Bacillati</taxon>
        <taxon>Bacillota</taxon>
        <taxon>Clostridia</taxon>
        <taxon>Lachnospirales</taxon>
        <taxon>Lachnospiraceae</taxon>
        <taxon>Enterocloster</taxon>
    </lineage>
</organism>
<dbReference type="InterPro" id="IPR014535">
    <property type="entry name" value="Hpre_diP_synt_I"/>
</dbReference>
<keyword evidence="1" id="KW-1133">Transmembrane helix</keyword>
<feature type="transmembrane region" description="Helical" evidence="1">
    <location>
        <begin position="25"/>
        <end position="45"/>
    </location>
</feature>
<dbReference type="Proteomes" id="UP000647491">
    <property type="component" value="Unassembled WGS sequence"/>
</dbReference>
<name>A0ABR7NW43_9FIRM</name>
<proteinExistence type="predicted"/>
<sequence length="186" mass="19528">MGHAKSRREEQGRLKKNTSERTERAALYGLLTALAMVLGFVESLIPIPFPVPGIRLGLANLVTVAGLYLVGIRGTAAVTVLRIVLTGLSFGNPYSMAYGLSGSLLSLLVMAAAKKRQWFSPVGISILGGIAHNVGQVSFAAFIVRTAGVFYYLPALLAAGCAAGAVIGIVGGILAERISQFLKNRN</sequence>
<gene>
    <name evidence="2" type="ORF">H8708_11365</name>
</gene>
<evidence type="ECO:0000256" key="1">
    <source>
        <dbReference type="SAM" id="Phobius"/>
    </source>
</evidence>
<reference evidence="2 3" key="1">
    <citation type="submission" date="2020-08" db="EMBL/GenBank/DDBJ databases">
        <title>Genome public.</title>
        <authorList>
            <person name="Liu C."/>
            <person name="Sun Q."/>
        </authorList>
    </citation>
    <scope>NUCLEOTIDE SEQUENCE [LARGE SCALE GENOMIC DNA]</scope>
    <source>
        <strain evidence="2 3">BX10</strain>
    </source>
</reference>
<dbReference type="EMBL" id="JACRTJ010000025">
    <property type="protein sequence ID" value="MBC8599816.1"/>
    <property type="molecule type" value="Genomic_DNA"/>
</dbReference>